<evidence type="ECO:0000256" key="1">
    <source>
        <dbReference type="SAM" id="MobiDB-lite"/>
    </source>
</evidence>
<dbReference type="RefSeq" id="XP_066713791.1">
    <property type="nucleotide sequence ID" value="XM_066860202.1"/>
</dbReference>
<sequence>MEYLRILQSAAQELPALALRLCRTSTIMYRYLGAAIYWATVPLSYPAYYVYAVVSRVLSVLLSPLWFTWRLFSDTTMMVVNFFSGLKLLFNFFTCAIIVGLVAAFMIHGSSRLIAMLLSVHPSQQQPKVVEEAPLPAQPQSQQPRRFPIQNGVRGGPQQQPSQFQRYDDDPDGGVDDEDADRGRDDDYYYIEGNDGDGESLAGSSTGGGGRLADLGGTTTTTSSESAFNRPTGSSSRRRGGVQNPPSSSILSFGGNDMYRRDWRSLNSNMKSSAGARRGESIRSLLAQTIHEESSESDSL</sequence>
<feature type="region of interest" description="Disordered" evidence="1">
    <location>
        <begin position="134"/>
        <end position="256"/>
    </location>
</feature>
<dbReference type="Proteomes" id="UP001480595">
    <property type="component" value="Unassembled WGS sequence"/>
</dbReference>
<evidence type="ECO:0000313" key="3">
    <source>
        <dbReference type="EMBL" id="KAK8058345.1"/>
    </source>
</evidence>
<reference evidence="3 4" key="1">
    <citation type="submission" date="2023-01" db="EMBL/GenBank/DDBJ databases">
        <title>Analysis of 21 Apiospora genomes using comparative genomics revels a genus with tremendous synthesis potential of carbohydrate active enzymes and secondary metabolites.</title>
        <authorList>
            <person name="Sorensen T."/>
        </authorList>
    </citation>
    <scope>NUCLEOTIDE SEQUENCE [LARGE SCALE GENOMIC DNA]</scope>
    <source>
        <strain evidence="3 4">CBS 135458</strain>
    </source>
</reference>
<feature type="compositionally biased region" description="Low complexity" evidence="1">
    <location>
        <begin position="212"/>
        <end position="222"/>
    </location>
</feature>
<keyword evidence="2" id="KW-0812">Transmembrane</keyword>
<keyword evidence="4" id="KW-1185">Reference proteome</keyword>
<feature type="transmembrane region" description="Helical" evidence="2">
    <location>
        <begin position="21"/>
        <end position="41"/>
    </location>
</feature>
<keyword evidence="2" id="KW-1133">Transmembrane helix</keyword>
<dbReference type="GeneID" id="92093265"/>
<feature type="compositionally biased region" description="Polar residues" evidence="1">
    <location>
        <begin position="223"/>
        <end position="232"/>
    </location>
</feature>
<name>A0ABR1UHG3_9PEZI</name>
<accession>A0ABR1UHG3</accession>
<evidence type="ECO:0000313" key="4">
    <source>
        <dbReference type="Proteomes" id="UP001480595"/>
    </source>
</evidence>
<feature type="compositionally biased region" description="Low complexity" evidence="1">
    <location>
        <begin position="134"/>
        <end position="150"/>
    </location>
</feature>
<evidence type="ECO:0000256" key="2">
    <source>
        <dbReference type="SAM" id="Phobius"/>
    </source>
</evidence>
<dbReference type="EMBL" id="JAQQWL010000009">
    <property type="protein sequence ID" value="KAK8058345.1"/>
    <property type="molecule type" value="Genomic_DNA"/>
</dbReference>
<feature type="compositionally biased region" description="Acidic residues" evidence="1">
    <location>
        <begin position="169"/>
        <end position="180"/>
    </location>
</feature>
<comment type="caution">
    <text evidence="3">The sequence shown here is derived from an EMBL/GenBank/DDBJ whole genome shotgun (WGS) entry which is preliminary data.</text>
</comment>
<keyword evidence="2" id="KW-0472">Membrane</keyword>
<proteinExistence type="predicted"/>
<protein>
    <submittedName>
        <fullName evidence="3">Uncharacterized protein</fullName>
    </submittedName>
</protein>
<organism evidence="3 4">
    <name type="scientific">Apiospora phragmitis</name>
    <dbReference type="NCBI Taxonomy" id="2905665"/>
    <lineage>
        <taxon>Eukaryota</taxon>
        <taxon>Fungi</taxon>
        <taxon>Dikarya</taxon>
        <taxon>Ascomycota</taxon>
        <taxon>Pezizomycotina</taxon>
        <taxon>Sordariomycetes</taxon>
        <taxon>Xylariomycetidae</taxon>
        <taxon>Amphisphaeriales</taxon>
        <taxon>Apiosporaceae</taxon>
        <taxon>Apiospora</taxon>
    </lineage>
</organism>
<gene>
    <name evidence="3" type="ORF">PG994_008793</name>
</gene>
<feature type="transmembrane region" description="Helical" evidence="2">
    <location>
        <begin position="88"/>
        <end position="107"/>
    </location>
</feature>